<evidence type="ECO:0008006" key="3">
    <source>
        <dbReference type="Google" id="ProtNLM"/>
    </source>
</evidence>
<proteinExistence type="predicted"/>
<organism evidence="1 2">
    <name type="scientific">Novacetimonas hansenii ATCC 23769</name>
    <dbReference type="NCBI Taxonomy" id="714995"/>
    <lineage>
        <taxon>Bacteria</taxon>
        <taxon>Pseudomonadati</taxon>
        <taxon>Pseudomonadota</taxon>
        <taxon>Alphaproteobacteria</taxon>
        <taxon>Acetobacterales</taxon>
        <taxon>Acetobacteraceae</taxon>
        <taxon>Novacetimonas</taxon>
    </lineage>
</organism>
<reference evidence="1 2" key="1">
    <citation type="journal article" date="2010" name="J. Bacteriol.">
        <title>Genome sequence of a cellulose-producing bacterium, Gluconacetobacter hansenii ATCC 23769.</title>
        <authorList>
            <person name="Iyer P.R."/>
            <person name="Geib S.M."/>
            <person name="Catchmark J."/>
            <person name="Kao T.H."/>
            <person name="Tien M."/>
        </authorList>
    </citation>
    <scope>NUCLEOTIDE SEQUENCE [LARGE SCALE GENOMIC DNA]</scope>
    <source>
        <strain evidence="1 2">ATCC 23769</strain>
    </source>
</reference>
<dbReference type="AlphaFoldDB" id="D5QDV6"/>
<protein>
    <recommendedName>
        <fullName evidence="3">NAD(P)-binding domain-containing protein</fullName>
    </recommendedName>
</protein>
<evidence type="ECO:0000313" key="1">
    <source>
        <dbReference type="EMBL" id="EFG84747.1"/>
    </source>
</evidence>
<dbReference type="Gene3D" id="3.40.50.720">
    <property type="entry name" value="NAD(P)-binding Rossmann-like Domain"/>
    <property type="match status" value="1"/>
</dbReference>
<dbReference type="Proteomes" id="UP000006468">
    <property type="component" value="Chromosome"/>
</dbReference>
<gene>
    <name evidence="1" type="ORF">GXY_06595</name>
</gene>
<dbReference type="EMBL" id="ADTV01000023">
    <property type="protein sequence ID" value="EFG84747.1"/>
    <property type="molecule type" value="Genomic_DNA"/>
</dbReference>
<name>D5QDV6_NOVHA</name>
<comment type="caution">
    <text evidence="1">The sequence shown here is derived from an EMBL/GenBank/DDBJ whole genome shotgun (WGS) entry which is preliminary data.</text>
</comment>
<evidence type="ECO:0000313" key="2">
    <source>
        <dbReference type="Proteomes" id="UP000006468"/>
    </source>
</evidence>
<sequence>MWEMGAISGLQRMCSTLPVLIGWPSRRGRRVLRAAIRSGVERAVMTSSVAAVSRRVGSPDCECDETVWTDPDPSGVDAYTRSYPDQTINVVFLHLLLALFTQPIFLPSSDTA</sequence>
<dbReference type="HOGENOM" id="CLU_2142583_0_0_5"/>
<accession>D5QDV6</accession>